<dbReference type="CDD" id="cd00452">
    <property type="entry name" value="KDPG_aldolase"/>
    <property type="match status" value="1"/>
</dbReference>
<organism evidence="6 7">
    <name type="scientific">Massilia rubra</name>
    <dbReference type="NCBI Taxonomy" id="2607910"/>
    <lineage>
        <taxon>Bacteria</taxon>
        <taxon>Pseudomonadati</taxon>
        <taxon>Pseudomonadota</taxon>
        <taxon>Betaproteobacteria</taxon>
        <taxon>Burkholderiales</taxon>
        <taxon>Oxalobacteraceae</taxon>
        <taxon>Telluria group</taxon>
        <taxon>Massilia</taxon>
    </lineage>
</organism>
<name>A0ABX0M0M8_9BURK</name>
<evidence type="ECO:0000313" key="7">
    <source>
        <dbReference type="Proteomes" id="UP000785613"/>
    </source>
</evidence>
<comment type="subunit">
    <text evidence="3">Homotrimer.</text>
</comment>
<comment type="pathway">
    <text evidence="1">Carbohydrate acid metabolism.</text>
</comment>
<dbReference type="Gene3D" id="3.20.20.70">
    <property type="entry name" value="Aldolase class I"/>
    <property type="match status" value="1"/>
</dbReference>
<dbReference type="RefSeq" id="WP_167231813.1">
    <property type="nucleotide sequence ID" value="NZ_VUYU01000035.1"/>
</dbReference>
<keyword evidence="4 6" id="KW-0456">Lyase</keyword>
<evidence type="ECO:0000256" key="1">
    <source>
        <dbReference type="ARBA" id="ARBA00004761"/>
    </source>
</evidence>
<dbReference type="Pfam" id="PF01081">
    <property type="entry name" value="Aldolase"/>
    <property type="match status" value="1"/>
</dbReference>
<evidence type="ECO:0000256" key="4">
    <source>
        <dbReference type="ARBA" id="ARBA00023239"/>
    </source>
</evidence>
<keyword evidence="7" id="KW-1185">Reference proteome</keyword>
<dbReference type="PANTHER" id="PTHR30246:SF1">
    <property type="entry name" value="2-DEHYDRO-3-DEOXY-6-PHOSPHOGALACTONATE ALDOLASE-RELATED"/>
    <property type="match status" value="1"/>
</dbReference>
<evidence type="ECO:0000256" key="5">
    <source>
        <dbReference type="ARBA" id="ARBA00023277"/>
    </source>
</evidence>
<sequence>MDTTQFKPPLVAILRGLQAHEAEAAGAALFGAGFRLLEVPLNRPGALASIALLARMAPAGAIVGGGTMLSVADVDAVHAAGGRMLVAPNCNTAVIARAAALGMLCAPGVATPSEAFEALAAGAHALKIFPAEMVGYAGLKAFKTVLPAGTPLWPVGGVAPDTMADWVAAGATGFGIGGALYSPGTTPEILSSRAQAFVDAWNATQKT</sequence>
<accession>A0ABX0M0M8</accession>
<dbReference type="EC" id="4.1.2.21" evidence="6"/>
<dbReference type="NCBIfam" id="NF006600">
    <property type="entry name" value="PRK09140.1"/>
    <property type="match status" value="1"/>
</dbReference>
<dbReference type="SUPFAM" id="SSF51569">
    <property type="entry name" value="Aldolase"/>
    <property type="match status" value="1"/>
</dbReference>
<protein>
    <submittedName>
        <fullName evidence="6">2-dehydro-3-deoxy-6-phosphogalactonate aldolase</fullName>
        <ecNumber evidence="6">4.1.2.21</ecNumber>
    </submittedName>
</protein>
<reference evidence="6 7" key="1">
    <citation type="submission" date="2019-09" db="EMBL/GenBank/DDBJ databases">
        <title>Taxonomy of Antarctic Massilia spp.: description of Massilia rubra sp. nov., Massilia aquatica sp. nov., Massilia mucilaginosa sp. nov., Massilia frigida sp. nov. isolated from streams, lakes and regoliths.</title>
        <authorList>
            <person name="Holochova P."/>
            <person name="Sedlacek I."/>
            <person name="Kralova S."/>
            <person name="Maslanova I."/>
            <person name="Busse H.-J."/>
            <person name="Stankova E."/>
            <person name="Vrbovska V."/>
            <person name="Kovarovic V."/>
            <person name="Bartak M."/>
            <person name="Svec P."/>
            <person name="Pantucek R."/>
        </authorList>
    </citation>
    <scope>NUCLEOTIDE SEQUENCE [LARGE SCALE GENOMIC DNA]</scope>
    <source>
        <strain evidence="6 7">CCM 8692</strain>
    </source>
</reference>
<dbReference type="GO" id="GO:0008674">
    <property type="term" value="F:2-dehydro-3-deoxy-6-phosphogalactonate aldolase activity"/>
    <property type="evidence" value="ECO:0007669"/>
    <property type="project" value="UniProtKB-EC"/>
</dbReference>
<keyword evidence="5" id="KW-0119">Carbohydrate metabolism</keyword>
<gene>
    <name evidence="6" type="ORF">F0185_30410</name>
</gene>
<evidence type="ECO:0000256" key="3">
    <source>
        <dbReference type="ARBA" id="ARBA00011233"/>
    </source>
</evidence>
<dbReference type="InterPro" id="IPR000887">
    <property type="entry name" value="Aldlse_KDPG_KHG"/>
</dbReference>
<comment type="similarity">
    <text evidence="2">Belongs to the KHG/KDPG aldolase family.</text>
</comment>
<dbReference type="InterPro" id="IPR013785">
    <property type="entry name" value="Aldolase_TIM"/>
</dbReference>
<dbReference type="Proteomes" id="UP000785613">
    <property type="component" value="Unassembled WGS sequence"/>
</dbReference>
<dbReference type="EMBL" id="VUYU01000035">
    <property type="protein sequence ID" value="NHZ37876.1"/>
    <property type="molecule type" value="Genomic_DNA"/>
</dbReference>
<proteinExistence type="inferred from homology"/>
<evidence type="ECO:0000313" key="6">
    <source>
        <dbReference type="EMBL" id="NHZ37876.1"/>
    </source>
</evidence>
<dbReference type="PANTHER" id="PTHR30246">
    <property type="entry name" value="2-KETO-3-DEOXY-6-PHOSPHOGLUCONATE ALDOLASE"/>
    <property type="match status" value="1"/>
</dbReference>
<evidence type="ECO:0000256" key="2">
    <source>
        <dbReference type="ARBA" id="ARBA00006906"/>
    </source>
</evidence>
<comment type="caution">
    <text evidence="6">The sequence shown here is derived from an EMBL/GenBank/DDBJ whole genome shotgun (WGS) entry which is preliminary data.</text>
</comment>